<organism evidence="11 12">
    <name type="scientific">Alkanindiges illinoisensis</name>
    <dbReference type="NCBI Taxonomy" id="197183"/>
    <lineage>
        <taxon>Bacteria</taxon>
        <taxon>Pseudomonadati</taxon>
        <taxon>Pseudomonadota</taxon>
        <taxon>Gammaproteobacteria</taxon>
        <taxon>Moraxellales</taxon>
        <taxon>Moraxellaceae</taxon>
        <taxon>Alkanindiges</taxon>
    </lineage>
</organism>
<comment type="catalytic activity">
    <reaction evidence="7 8">
        <text>L-methionyl-tRNA(fMet) + (6R)-10-formyltetrahydrofolate = N-formyl-L-methionyl-tRNA(fMet) + (6S)-5,6,7,8-tetrahydrofolate + H(+)</text>
        <dbReference type="Rhea" id="RHEA:24380"/>
        <dbReference type="Rhea" id="RHEA-COMP:9952"/>
        <dbReference type="Rhea" id="RHEA-COMP:9953"/>
        <dbReference type="ChEBI" id="CHEBI:15378"/>
        <dbReference type="ChEBI" id="CHEBI:57453"/>
        <dbReference type="ChEBI" id="CHEBI:78530"/>
        <dbReference type="ChEBI" id="CHEBI:78844"/>
        <dbReference type="ChEBI" id="CHEBI:195366"/>
        <dbReference type="EC" id="2.1.2.9"/>
    </reaction>
</comment>
<dbReference type="PANTHER" id="PTHR11138">
    <property type="entry name" value="METHIONYL-TRNA FORMYLTRANSFERASE"/>
    <property type="match status" value="1"/>
</dbReference>
<evidence type="ECO:0000256" key="5">
    <source>
        <dbReference type="ARBA" id="ARBA00022679"/>
    </source>
</evidence>
<dbReference type="InterPro" id="IPR011034">
    <property type="entry name" value="Formyl_transferase-like_C_sf"/>
</dbReference>
<dbReference type="InterPro" id="IPR005793">
    <property type="entry name" value="Formyl_trans_C"/>
</dbReference>
<dbReference type="Pfam" id="PF02911">
    <property type="entry name" value="Formyl_trans_C"/>
    <property type="match status" value="1"/>
</dbReference>
<dbReference type="Gene3D" id="3.10.25.10">
    <property type="entry name" value="Formyl transferase, C-terminal domain"/>
    <property type="match status" value="1"/>
</dbReference>
<dbReference type="Pfam" id="PF00551">
    <property type="entry name" value="Formyl_trans_N"/>
    <property type="match status" value="1"/>
</dbReference>
<dbReference type="InterPro" id="IPR036477">
    <property type="entry name" value="Formyl_transf_N_sf"/>
</dbReference>
<evidence type="ECO:0000259" key="9">
    <source>
        <dbReference type="Pfam" id="PF00551"/>
    </source>
</evidence>
<dbReference type="PROSITE" id="PS00373">
    <property type="entry name" value="GART"/>
    <property type="match status" value="1"/>
</dbReference>
<dbReference type="OrthoDB" id="9802815at2"/>
<name>A0A4Y7XCK7_9GAMM</name>
<proteinExistence type="inferred from homology"/>
<evidence type="ECO:0000259" key="10">
    <source>
        <dbReference type="Pfam" id="PF02911"/>
    </source>
</evidence>
<gene>
    <name evidence="8" type="primary">fmt</name>
    <name evidence="11" type="ORF">E2B99_09445</name>
</gene>
<dbReference type="GO" id="GO:0005829">
    <property type="term" value="C:cytosol"/>
    <property type="evidence" value="ECO:0007669"/>
    <property type="project" value="TreeGrafter"/>
</dbReference>
<evidence type="ECO:0000313" key="11">
    <source>
        <dbReference type="EMBL" id="TEU25577.1"/>
    </source>
</evidence>
<evidence type="ECO:0000256" key="8">
    <source>
        <dbReference type="HAMAP-Rule" id="MF_00182"/>
    </source>
</evidence>
<dbReference type="AlphaFoldDB" id="A0A4Y7XCK7"/>
<dbReference type="Gene3D" id="3.40.50.170">
    <property type="entry name" value="Formyl transferase, N-terminal domain"/>
    <property type="match status" value="1"/>
</dbReference>
<dbReference type="InterPro" id="IPR037022">
    <property type="entry name" value="Formyl_trans_C_sf"/>
</dbReference>
<dbReference type="InterPro" id="IPR002376">
    <property type="entry name" value="Formyl_transf_N"/>
</dbReference>
<dbReference type="RefSeq" id="WP_134244727.1">
    <property type="nucleotide sequence ID" value="NZ_SNTY01000036.1"/>
</dbReference>
<evidence type="ECO:0000256" key="6">
    <source>
        <dbReference type="ARBA" id="ARBA00022917"/>
    </source>
</evidence>
<comment type="function">
    <text evidence="1 8">Attaches a formyl group to the free amino group of methionyl-tRNA(fMet). The formyl group appears to play a dual role in the initiator identity of N-formylmethionyl-tRNA by promoting its recognition by IF2 and preventing the misappropriation of this tRNA by the elongation apparatus.</text>
</comment>
<dbReference type="Proteomes" id="UP000297834">
    <property type="component" value="Unassembled WGS sequence"/>
</dbReference>
<dbReference type="InterPro" id="IPR041711">
    <property type="entry name" value="Met-tRNA-FMT_N"/>
</dbReference>
<keyword evidence="5 8" id="KW-0808">Transferase</keyword>
<evidence type="ECO:0000313" key="12">
    <source>
        <dbReference type="Proteomes" id="UP000297834"/>
    </source>
</evidence>
<dbReference type="SUPFAM" id="SSF50486">
    <property type="entry name" value="FMT C-terminal domain-like"/>
    <property type="match status" value="1"/>
</dbReference>
<reference evidence="11 12" key="1">
    <citation type="submission" date="2019-03" db="EMBL/GenBank/DDBJ databases">
        <title>Alkanindiges illinoisensis: a potential pathogenic isolated from ascites of a gastric cancer patient with abdominal metastasis.</title>
        <authorList>
            <person name="Hu X."/>
            <person name="Yang B."/>
            <person name="Yan X."/>
            <person name="Lin L."/>
            <person name="Zhao H."/>
            <person name="Zhou F."/>
            <person name="Su B."/>
            <person name="Chen J."/>
            <person name="Rui Y."/>
            <person name="Wang Q."/>
            <person name="Zheng L."/>
        </authorList>
    </citation>
    <scope>NUCLEOTIDE SEQUENCE [LARGE SCALE GENOMIC DNA]</scope>
    <source>
        <strain evidence="11 12">NFYY 23406</strain>
    </source>
</reference>
<dbReference type="FunFam" id="3.40.50.170:FF:000003">
    <property type="entry name" value="Methionyl-tRNA formyltransferase"/>
    <property type="match status" value="1"/>
</dbReference>
<dbReference type="EC" id="2.1.2.9" evidence="3 8"/>
<dbReference type="STRING" id="1120977.GCA_000619845_02149"/>
<dbReference type="CDD" id="cd08646">
    <property type="entry name" value="FMT_core_Met-tRNA-FMT_N"/>
    <property type="match status" value="1"/>
</dbReference>
<feature type="domain" description="Formyl transferase N-terminal" evidence="9">
    <location>
        <begin position="2"/>
        <end position="185"/>
    </location>
</feature>
<sequence>MKLIFAGTPEFAATALQALIEAGHEIVAVYTQPDRPAGRGQKLTPSAVKSLALHHGLPVHQPLSLKSSSEEGLAAQAQLKDYAADVMVVAAYGLILPKAVLDIPRFGCLNIHASLLPRWRGAAPIHRALLAGDVQTGITIMQMDIGLDTGDMLYKTSCPIAATETSSSLHDKLAQQGGQAITTVLASLQTLQDYQAQREQQDEAHATYAQKLVKAEAQINWLLPASELDRQIRAYQPWPVSFCTLYSGSDSGSSNENNRGDAQVLRVWSAQCSDAQSEQPAGTVIQVDKHGIQVACGNQTVLQLTSLQWPGGKPLNSVQILQAQKIQAGQVLQ</sequence>
<accession>A0A4Y7XCK7</accession>
<protein>
    <recommendedName>
        <fullName evidence="4 8">Methionyl-tRNA formyltransferase</fullName>
        <ecNumber evidence="3 8">2.1.2.9</ecNumber>
    </recommendedName>
</protein>
<feature type="binding site" evidence="8">
    <location>
        <begin position="114"/>
        <end position="117"/>
    </location>
    <ligand>
        <name>(6S)-5,6,7,8-tetrahydrofolate</name>
        <dbReference type="ChEBI" id="CHEBI:57453"/>
    </ligand>
</feature>
<dbReference type="EMBL" id="SNTY01000036">
    <property type="protein sequence ID" value="TEU25577.1"/>
    <property type="molecule type" value="Genomic_DNA"/>
</dbReference>
<dbReference type="GO" id="GO:0004479">
    <property type="term" value="F:methionyl-tRNA formyltransferase activity"/>
    <property type="evidence" value="ECO:0007669"/>
    <property type="project" value="UniProtKB-UniRule"/>
</dbReference>
<comment type="similarity">
    <text evidence="2 8">Belongs to the Fmt family.</text>
</comment>
<dbReference type="InterPro" id="IPR005794">
    <property type="entry name" value="Fmt"/>
</dbReference>
<feature type="domain" description="Formyl transferase C-terminal" evidence="10">
    <location>
        <begin position="211"/>
        <end position="323"/>
    </location>
</feature>
<evidence type="ECO:0000256" key="7">
    <source>
        <dbReference type="ARBA" id="ARBA00048558"/>
    </source>
</evidence>
<dbReference type="InterPro" id="IPR001555">
    <property type="entry name" value="GART_AS"/>
</dbReference>
<dbReference type="HAMAP" id="MF_00182">
    <property type="entry name" value="Formyl_trans"/>
    <property type="match status" value="1"/>
</dbReference>
<keyword evidence="12" id="KW-1185">Reference proteome</keyword>
<evidence type="ECO:0000256" key="4">
    <source>
        <dbReference type="ARBA" id="ARBA00016014"/>
    </source>
</evidence>
<evidence type="ECO:0000256" key="1">
    <source>
        <dbReference type="ARBA" id="ARBA00002606"/>
    </source>
</evidence>
<dbReference type="PANTHER" id="PTHR11138:SF5">
    <property type="entry name" value="METHIONYL-TRNA FORMYLTRANSFERASE, MITOCHONDRIAL"/>
    <property type="match status" value="1"/>
</dbReference>
<dbReference type="InterPro" id="IPR044135">
    <property type="entry name" value="Met-tRNA-FMT_C"/>
</dbReference>
<comment type="caution">
    <text evidence="11">The sequence shown here is derived from an EMBL/GenBank/DDBJ whole genome shotgun (WGS) entry which is preliminary data.</text>
</comment>
<dbReference type="SUPFAM" id="SSF53328">
    <property type="entry name" value="Formyltransferase"/>
    <property type="match status" value="1"/>
</dbReference>
<dbReference type="CDD" id="cd08704">
    <property type="entry name" value="Met_tRNA_FMT_C"/>
    <property type="match status" value="1"/>
</dbReference>
<evidence type="ECO:0000256" key="3">
    <source>
        <dbReference type="ARBA" id="ARBA00012261"/>
    </source>
</evidence>
<evidence type="ECO:0000256" key="2">
    <source>
        <dbReference type="ARBA" id="ARBA00010699"/>
    </source>
</evidence>
<keyword evidence="6 8" id="KW-0648">Protein biosynthesis</keyword>
<dbReference type="NCBIfam" id="TIGR00460">
    <property type="entry name" value="fmt"/>
    <property type="match status" value="1"/>
</dbReference>